<dbReference type="OrthoDB" id="5296at2759"/>
<proteinExistence type="predicted"/>
<evidence type="ECO:0000313" key="1">
    <source>
        <dbReference type="EMBL" id="KAG2331210.1"/>
    </source>
</evidence>
<accession>A0A8X8BDU3</accession>
<dbReference type="InterPro" id="IPR021434">
    <property type="entry name" value="DUF3082"/>
</dbReference>
<keyword evidence="2" id="KW-1185">Reference proteome</keyword>
<dbReference type="EMBL" id="JAAMPC010000001">
    <property type="protein sequence ID" value="KAG2331210.1"/>
    <property type="molecule type" value="Genomic_DNA"/>
</dbReference>
<dbReference type="Pfam" id="PF11282">
    <property type="entry name" value="DUF3082"/>
    <property type="match status" value="1"/>
</dbReference>
<dbReference type="PANTHER" id="PTHR35733">
    <property type="entry name" value="OS02G0307800 PROTEIN"/>
    <property type="match status" value="1"/>
</dbReference>
<evidence type="ECO:0000313" key="2">
    <source>
        <dbReference type="Proteomes" id="UP000886595"/>
    </source>
</evidence>
<name>A0A8X8BDU3_BRACI</name>
<dbReference type="AlphaFoldDB" id="A0A8X8BDU3"/>
<dbReference type="Proteomes" id="UP000886595">
    <property type="component" value="Unassembled WGS sequence"/>
</dbReference>
<organism evidence="1 2">
    <name type="scientific">Brassica carinata</name>
    <name type="common">Ethiopian mustard</name>
    <name type="synonym">Abyssinian cabbage</name>
    <dbReference type="NCBI Taxonomy" id="52824"/>
    <lineage>
        <taxon>Eukaryota</taxon>
        <taxon>Viridiplantae</taxon>
        <taxon>Streptophyta</taxon>
        <taxon>Embryophyta</taxon>
        <taxon>Tracheophyta</taxon>
        <taxon>Spermatophyta</taxon>
        <taxon>Magnoliopsida</taxon>
        <taxon>eudicotyledons</taxon>
        <taxon>Gunneridae</taxon>
        <taxon>Pentapetalae</taxon>
        <taxon>rosids</taxon>
        <taxon>malvids</taxon>
        <taxon>Brassicales</taxon>
        <taxon>Brassicaceae</taxon>
        <taxon>Brassiceae</taxon>
        <taxon>Brassica</taxon>
    </lineage>
</organism>
<dbReference type="PANTHER" id="PTHR35733:SF1">
    <property type="entry name" value="OS02G0307800 PROTEIN"/>
    <property type="match status" value="1"/>
</dbReference>
<dbReference type="GO" id="GO:0009535">
    <property type="term" value="C:chloroplast thylakoid membrane"/>
    <property type="evidence" value="ECO:0007669"/>
    <property type="project" value="TreeGrafter"/>
</dbReference>
<gene>
    <name evidence="1" type="ORF">Bca52824_002390</name>
</gene>
<reference evidence="1 2" key="1">
    <citation type="submission" date="2020-02" db="EMBL/GenBank/DDBJ databases">
        <authorList>
            <person name="Ma Q."/>
            <person name="Huang Y."/>
            <person name="Song X."/>
            <person name="Pei D."/>
        </authorList>
    </citation>
    <scope>NUCLEOTIDE SEQUENCE [LARGE SCALE GENOMIC DNA]</scope>
    <source>
        <strain evidence="1">Sxm20200214</strain>
        <tissue evidence="1">Leaf</tissue>
    </source>
</reference>
<protein>
    <submittedName>
        <fullName evidence="1">Uncharacterized protein</fullName>
    </submittedName>
</protein>
<sequence>MVESHQCLFSFSLPRRLPITPLTSFYRPPESISSYPSVSAFTPLRPDRLRVSAVEETADVVEEVEDGPIELPPSAISSFSSTNSIFATFDDPIPLQSSGAKKSLKDEAMEKLKEMGSAPIEQGGGKSSPSAAQAFLGVVSAGVIAVILYKFTTTIEAELNRHAISDNFSCTARYIHDVKDLFLQ</sequence>
<comment type="caution">
    <text evidence="1">The sequence shown here is derived from an EMBL/GenBank/DDBJ whole genome shotgun (WGS) entry which is preliminary data.</text>
</comment>